<dbReference type="EMBL" id="JAULUE010002059">
    <property type="protein sequence ID" value="KAK5886257.1"/>
    <property type="molecule type" value="Genomic_DNA"/>
</dbReference>
<feature type="domain" description="ELYS-like" evidence="4">
    <location>
        <begin position="220"/>
        <end position="391"/>
    </location>
</feature>
<feature type="compositionally biased region" description="Basic and acidic residues" evidence="3">
    <location>
        <begin position="931"/>
        <end position="946"/>
    </location>
</feature>
<dbReference type="InterPro" id="IPR052620">
    <property type="entry name" value="ELYS/MEL-28_NucAsmblyFactor"/>
</dbReference>
<evidence type="ECO:0000256" key="3">
    <source>
        <dbReference type="SAM" id="MobiDB-lite"/>
    </source>
</evidence>
<keyword evidence="2" id="KW-0539">Nucleus</keyword>
<sequence>MLDTEGRWSEALASNNIRAIIRWLRELTAEGEGEMEDILQTFSCWVQRTSELAKKELLTLCFSRCKGLWMFLDRSAFSRVHMLLQRLRNLFTLAQWARKQLGSAHLWHGVGIPCVVCRDTSGSSDVRRGCWNREHRALKQHIWLGQLVQWWGIMGLLPKYAEAQEVRRISQMWKDMAHSQRKACLETPGRKEGEIGRFRSLIQGIVTQLERQHGSIWVSEDFTDQCYPPPNLQSLLKLVLVPHIDKMPVQALLMYFVLDTANFLQCRDDLLQSFCHAFSIPFCFSQQIRAFWMLDHGQIKASMELLLSPRAAAPCLTWQHRCIIRCLLTRKQPQLALKYLHWTRPAMESVDDVKLCADVLLQNSCVSEAWALLKRGHTESDEVVLYFLQACNGLGLCAEALKCIPVGYNGEGDIVNGTTGLPLIKKDMSAERPPCPLSAKLYQAQSVNTVLPEELVRLLRKAVTEVRTLHPKISEVASPEHNERKSNSREMFLSTQALRHLTPSPSPLAMLEETVQTAHTDEAEEKQPVSNKPEPPESISSSEDLSSENISSFTSASSLPLLRRDGPYEYRSTVTLQRISSLLTHGENPSSEDEEEEEESRTSLPHCPEMTADGATDPISLLYHNLKKDVVVLSSEGQEDMTHVLSSETSGPSMDENVPVKERLYLPPEFHSNEVSQSGPSLCESAVEGHSFLPPDYEKMASRGEDIVHGPPDVTDLCSSVLSLNQEDQSDCMSSQIFNFSEADISDFFMEKGVNLKTYEPDQHEETAACFNQDLSWALSETTQDLLTDLHSEDPAATGSWDSEPGQQDFSLLTPVSSSIFPSQLHFSGSSLTPSITCDLITTSAPSDNTNECSLQAQLQMDVKSTSAWLEQYNMSLCLKENLETQRASTGLLPTKAPGATFTSEDKRPSFVLGQPYSNSLVNFMDFTAKKKGDSSDGEQADKEEPAGWSSLGKGSQGAIRSGRTLRKGKRVKRA</sequence>
<feature type="region of interest" description="Disordered" evidence="3">
    <location>
        <begin position="584"/>
        <end position="608"/>
    </location>
</feature>
<reference evidence="5 6" key="1">
    <citation type="journal article" date="2023" name="Mol. Biol. Evol.">
        <title>Genomics of Secondarily Temperate Adaptation in the Only Non-Antarctic Icefish.</title>
        <authorList>
            <person name="Rivera-Colon A.G."/>
            <person name="Rayamajhi N."/>
            <person name="Minhas B.F."/>
            <person name="Madrigal G."/>
            <person name="Bilyk K.T."/>
            <person name="Yoon V."/>
            <person name="Hune M."/>
            <person name="Gregory S."/>
            <person name="Cheng C.H.C."/>
            <person name="Catchen J.M."/>
        </authorList>
    </citation>
    <scope>NUCLEOTIDE SEQUENCE [LARGE SCALE GENOMIC DNA]</scope>
    <source>
        <strain evidence="5">JC2023a</strain>
    </source>
</reference>
<proteinExistence type="predicted"/>
<dbReference type="PANTHER" id="PTHR21583:SF8">
    <property type="entry name" value="PROTEIN ELYS"/>
    <property type="match status" value="1"/>
</dbReference>
<dbReference type="Proteomes" id="UP001335648">
    <property type="component" value="Unassembled WGS sequence"/>
</dbReference>
<feature type="compositionally biased region" description="Basic residues" evidence="3">
    <location>
        <begin position="964"/>
        <end position="975"/>
    </location>
</feature>
<evidence type="ECO:0000259" key="4">
    <source>
        <dbReference type="Pfam" id="PF13934"/>
    </source>
</evidence>
<name>A0AAN8BK13_9TELE</name>
<evidence type="ECO:0000313" key="5">
    <source>
        <dbReference type="EMBL" id="KAK5886257.1"/>
    </source>
</evidence>
<dbReference type="AlphaFoldDB" id="A0AAN8BK13"/>
<keyword evidence="6" id="KW-1185">Reference proteome</keyword>
<organism evidence="5 6">
    <name type="scientific">Champsocephalus esox</name>
    <name type="common">pike icefish</name>
    <dbReference type="NCBI Taxonomy" id="159716"/>
    <lineage>
        <taxon>Eukaryota</taxon>
        <taxon>Metazoa</taxon>
        <taxon>Chordata</taxon>
        <taxon>Craniata</taxon>
        <taxon>Vertebrata</taxon>
        <taxon>Euteleostomi</taxon>
        <taxon>Actinopterygii</taxon>
        <taxon>Neopterygii</taxon>
        <taxon>Teleostei</taxon>
        <taxon>Neoteleostei</taxon>
        <taxon>Acanthomorphata</taxon>
        <taxon>Eupercaria</taxon>
        <taxon>Perciformes</taxon>
        <taxon>Notothenioidei</taxon>
        <taxon>Channichthyidae</taxon>
        <taxon>Champsocephalus</taxon>
    </lineage>
</organism>
<dbReference type="PANTHER" id="PTHR21583">
    <property type="entry name" value="ELYS PROTEIN"/>
    <property type="match status" value="1"/>
</dbReference>
<feature type="region of interest" description="Disordered" evidence="3">
    <location>
        <begin position="519"/>
        <end position="554"/>
    </location>
</feature>
<feature type="region of interest" description="Disordered" evidence="3">
    <location>
        <begin position="931"/>
        <end position="975"/>
    </location>
</feature>
<dbReference type="Pfam" id="PF13934">
    <property type="entry name" value="ELYS"/>
    <property type="match status" value="1"/>
</dbReference>
<accession>A0AAN8BK13</accession>
<dbReference type="GO" id="GO:0005634">
    <property type="term" value="C:nucleus"/>
    <property type="evidence" value="ECO:0007669"/>
    <property type="project" value="UniProtKB-SubCell"/>
</dbReference>
<feature type="compositionally biased region" description="Low complexity" evidence="3">
    <location>
        <begin position="537"/>
        <end position="552"/>
    </location>
</feature>
<comment type="caution">
    <text evidence="5">The sequence shown here is derived from an EMBL/GenBank/DDBJ whole genome shotgun (WGS) entry which is preliminary data.</text>
</comment>
<evidence type="ECO:0000256" key="2">
    <source>
        <dbReference type="ARBA" id="ARBA00023242"/>
    </source>
</evidence>
<feature type="compositionally biased region" description="Acidic residues" evidence="3">
    <location>
        <begin position="590"/>
        <end position="599"/>
    </location>
</feature>
<comment type="subcellular location">
    <subcellularLocation>
        <location evidence="1">Nucleus</location>
    </subcellularLocation>
</comment>
<evidence type="ECO:0000256" key="1">
    <source>
        <dbReference type="ARBA" id="ARBA00004123"/>
    </source>
</evidence>
<evidence type="ECO:0000313" key="6">
    <source>
        <dbReference type="Proteomes" id="UP001335648"/>
    </source>
</evidence>
<gene>
    <name evidence="5" type="ORF">CesoFtcFv8_017308</name>
</gene>
<dbReference type="InterPro" id="IPR025151">
    <property type="entry name" value="ELYS_dom"/>
</dbReference>
<protein>
    <recommendedName>
        <fullName evidence="4">ELYS-like domain-containing protein</fullName>
    </recommendedName>
</protein>